<gene>
    <name evidence="1" type="ORF">HHS34_010965</name>
</gene>
<evidence type="ECO:0000313" key="1">
    <source>
        <dbReference type="EMBL" id="XRI72959.1"/>
    </source>
</evidence>
<dbReference type="Proteomes" id="UP001195965">
    <property type="component" value="Chromosome"/>
</dbReference>
<accession>A0ACD5HDW5</accession>
<evidence type="ECO:0000313" key="2">
    <source>
        <dbReference type="Proteomes" id="UP001195965"/>
    </source>
</evidence>
<sequence>MLRQQHLDRQLFMGSILFCAVITPAWAASSGQSIPEEAHQHWWRGISLVMHGQVEGVSNLSGGISTGTTATGIWKGGLALHTGKAGWWQGGLFVVEGLAADSGNPDGLYVGDLQGVSNLTTPYPHIARLYKAYYRQNLGNYTLRLGLINPNDYFNVTGVAGELFNASYGIYPTITANIPFTPTYPYSSLGVMASASWGGTTVMAGAFGADGVHPYRAPWGSDGMIYYSEIDQSFAIGPGKATLKAGGYYNHISSPYLRQAIGIGVSTSQGGFYGAAEYRWKADQMHWGVFLQGGGAPNAAAVSPVNAYLGAGLRLRHFIQDSPGSTLSLGMDRAWQRQSGSYTGAAESSLEVNFKQPVFKNFYIQPDLQYIVNPGAHGPGSTLPNAFVAMIRLGWHYHLHA</sequence>
<keyword evidence="2" id="KW-1185">Reference proteome</keyword>
<reference evidence="1 2" key="1">
    <citation type="journal article" date="2021" name="ISME J.">
        <title>Genomic evolution of the class Acidithiobacillia: deep-branching Proteobacteria living in extreme acidic conditions.</title>
        <authorList>
            <person name="Moya-Beltran A."/>
            <person name="Beard S."/>
            <person name="Rojas-Villalobos C."/>
            <person name="Issotta F."/>
            <person name="Gallardo Y."/>
            <person name="Ulloa R."/>
            <person name="Giaveno A."/>
            <person name="Degli Esposti M."/>
            <person name="Johnson D.B."/>
            <person name="Quatrini R."/>
        </authorList>
    </citation>
    <scope>NUCLEOTIDE SEQUENCE [LARGE SCALE GENOMIC DNA]</scope>
    <source>
        <strain evidence="1 2">GG1-14</strain>
    </source>
</reference>
<organism evidence="1 2">
    <name type="scientific">Acidithiobacillus montserratensis</name>
    <dbReference type="NCBI Taxonomy" id="2729135"/>
    <lineage>
        <taxon>Bacteria</taxon>
        <taxon>Pseudomonadati</taxon>
        <taxon>Pseudomonadota</taxon>
        <taxon>Acidithiobacillia</taxon>
        <taxon>Acidithiobacillales</taxon>
        <taxon>Acidithiobacillaceae</taxon>
        <taxon>Acidithiobacillus</taxon>
    </lineage>
</organism>
<proteinExistence type="predicted"/>
<name>A0ACD5HDW5_9PROT</name>
<dbReference type="EMBL" id="CP127526">
    <property type="protein sequence ID" value="XRI72959.1"/>
    <property type="molecule type" value="Genomic_DNA"/>
</dbReference>
<protein>
    <submittedName>
        <fullName evidence="1">Carbohydrate porin</fullName>
    </submittedName>
</protein>